<proteinExistence type="predicted"/>
<comment type="caution">
    <text evidence="2">The sequence shown here is derived from an EMBL/GenBank/DDBJ whole genome shotgun (WGS) entry which is preliminary data.</text>
</comment>
<feature type="domain" description="C-methyltransferase" evidence="1">
    <location>
        <begin position="2"/>
        <end position="36"/>
    </location>
</feature>
<name>A0A822LA47_MICAE</name>
<sequence length="43" mass="5235">MNPDYYLVLPWHFKEEFIEREQETLNKGIGLIFPMPNIEIIKK</sequence>
<dbReference type="Gene3D" id="3.40.50.720">
    <property type="entry name" value="NAD(P)-binding Rossmann-like Domain"/>
    <property type="match status" value="1"/>
</dbReference>
<dbReference type="AlphaFoldDB" id="A0A822LA47"/>
<accession>A0A822LA47</accession>
<dbReference type="EMBL" id="CAIH01000232">
    <property type="protein sequence ID" value="CCH93430.1"/>
    <property type="molecule type" value="Genomic_DNA"/>
</dbReference>
<reference evidence="2 3" key="1">
    <citation type="submission" date="2012-04" db="EMBL/GenBank/DDBJ databases">
        <authorList>
            <person name="Genoscope - CEA"/>
        </authorList>
    </citation>
    <scope>NUCLEOTIDE SEQUENCE [LARGE SCALE GENOMIC DNA]</scope>
    <source>
        <strain evidence="2 3">9432</strain>
    </source>
</reference>
<dbReference type="Pfam" id="PF08484">
    <property type="entry name" value="Methyltransf_14"/>
    <property type="match status" value="1"/>
</dbReference>
<protein>
    <recommendedName>
        <fullName evidence="1">C-methyltransferase domain-containing protein</fullName>
    </recommendedName>
</protein>
<organism evidence="2 3">
    <name type="scientific">Microcystis aeruginosa PCC 9432</name>
    <dbReference type="NCBI Taxonomy" id="1160280"/>
    <lineage>
        <taxon>Bacteria</taxon>
        <taxon>Bacillati</taxon>
        <taxon>Cyanobacteriota</taxon>
        <taxon>Cyanophyceae</taxon>
        <taxon>Oscillatoriophycideae</taxon>
        <taxon>Chroococcales</taxon>
        <taxon>Microcystaceae</taxon>
        <taxon>Microcystis</taxon>
    </lineage>
</organism>
<dbReference type="Proteomes" id="UP000005806">
    <property type="component" value="Unassembled WGS sequence"/>
</dbReference>
<gene>
    <name evidence="2" type="ORF">MICCA_3070001</name>
</gene>
<evidence type="ECO:0000259" key="1">
    <source>
        <dbReference type="Pfam" id="PF08484"/>
    </source>
</evidence>
<evidence type="ECO:0000313" key="3">
    <source>
        <dbReference type="Proteomes" id="UP000005806"/>
    </source>
</evidence>
<dbReference type="InterPro" id="IPR013691">
    <property type="entry name" value="MeTrfase_14"/>
</dbReference>
<evidence type="ECO:0000313" key="2">
    <source>
        <dbReference type="EMBL" id="CCH93430.1"/>
    </source>
</evidence>